<proteinExistence type="predicted"/>
<dbReference type="RefSeq" id="WP_142604137.1">
    <property type="nucleotide sequence ID" value="NZ_FXSZ01000006.1"/>
</dbReference>
<dbReference type="EMBL" id="FXSZ01000006">
    <property type="protein sequence ID" value="SMO69423.1"/>
    <property type="molecule type" value="Genomic_DNA"/>
</dbReference>
<dbReference type="OrthoDB" id="5540871at2"/>
<name>A0A521DCM1_9SPHI</name>
<organism evidence="2 3">
    <name type="scientific">Solitalea koreensis</name>
    <dbReference type="NCBI Taxonomy" id="543615"/>
    <lineage>
        <taxon>Bacteria</taxon>
        <taxon>Pseudomonadati</taxon>
        <taxon>Bacteroidota</taxon>
        <taxon>Sphingobacteriia</taxon>
        <taxon>Sphingobacteriales</taxon>
        <taxon>Sphingobacteriaceae</taxon>
        <taxon>Solitalea</taxon>
    </lineage>
</organism>
<dbReference type="Proteomes" id="UP000315971">
    <property type="component" value="Unassembled WGS sequence"/>
</dbReference>
<evidence type="ECO:0000256" key="1">
    <source>
        <dbReference type="SAM" id="Coils"/>
    </source>
</evidence>
<evidence type="ECO:0000313" key="2">
    <source>
        <dbReference type="EMBL" id="SMO69423.1"/>
    </source>
</evidence>
<gene>
    <name evidence="2" type="ORF">SAMN06265350_106178</name>
</gene>
<reference evidence="2 3" key="1">
    <citation type="submission" date="2017-05" db="EMBL/GenBank/DDBJ databases">
        <authorList>
            <person name="Varghese N."/>
            <person name="Submissions S."/>
        </authorList>
    </citation>
    <scope>NUCLEOTIDE SEQUENCE [LARGE SCALE GENOMIC DNA]</scope>
    <source>
        <strain evidence="2 3">DSM 21342</strain>
    </source>
</reference>
<keyword evidence="3" id="KW-1185">Reference proteome</keyword>
<dbReference type="AlphaFoldDB" id="A0A521DCM1"/>
<keyword evidence="1" id="KW-0175">Coiled coil</keyword>
<accession>A0A521DCM1</accession>
<feature type="coiled-coil region" evidence="1">
    <location>
        <begin position="213"/>
        <end position="240"/>
    </location>
</feature>
<sequence>MVILEVRLPKKNKHSRVPIYGIYTQLRFLKRRVVAYIRSLAPIQMDIVQQRDKQIRDLVNHPWKLQSLLDDKTKWNKLCASMDVIGDTQIAINSYFSLPSFKAENGGYLFLYGLLQAFFLQQDAINHLSEALFDSAIKWKTEYPDIYLVRELRNDSIGHPTKRGKDESFHFIARYSVSKGHFRLMSHYSKNNKSEFNDIDINDLKEKQESSVIKILDNVIELMEKEYKEHKSKFANAKLSDLIPGTISYSIGKVYEGIYNDYPLAEMNFSLIKNTIDTIKEEIIKRYGKLSALQGLNDVIRRIDYIIQKVESWIKNNQLLNNDDAEVFLDSFSDRFKELEEMLNEIDEEFK</sequence>
<protein>
    <submittedName>
        <fullName evidence="2">Uncharacterized protein</fullName>
    </submittedName>
</protein>
<evidence type="ECO:0000313" key="3">
    <source>
        <dbReference type="Proteomes" id="UP000315971"/>
    </source>
</evidence>